<evidence type="ECO:0000313" key="2">
    <source>
        <dbReference type="EMBL" id="ANH39187.1"/>
    </source>
</evidence>
<name>A0A1A9GLI1_9ACTN</name>
<keyword evidence="3" id="KW-1185">Reference proteome</keyword>
<dbReference type="KEGG" id="ndk:I601_2771"/>
<dbReference type="AlphaFoldDB" id="A0A1A9GLI1"/>
<sequence>MTAERAAQRLDVVWESNYVVKTSVNLDGLNALLDAASCAYAAGSLTRVAARSALGLSGAEWATFNPARSKIEAVTRLAALTGAPREWLGPGSKEHKSALLNLATNLFPNDERIDTSSKHRLGSTLAEVLNAPWSRDFTATGQTIKLTGLNAIIAGAERHLGRLGEVITDALTTPEAEGDALAAALLASLPVHWDAKQAVRWLAENDLRGSNDLEWQGFYGEERARAILNASFTPKVPGPRRSYGSTVFDYGLSWVWDIKVHTSIQTIGPVTRGASDVMLLNDERAVRDCVDEQGLGFLVVSGEAVMDDTGDFKAWHDAWKLKLSGKASAPSNSGTSRVRKSAFNPLHVDAYWVPDHHALGAAILSGQLTPRPQGRQAPRVKGGVGAPRPPKFEMNTAKASHGIRVASYMWPKGKSAT</sequence>
<accession>A0A1A9GLI1</accession>
<dbReference type="Proteomes" id="UP000077868">
    <property type="component" value="Chromosome"/>
</dbReference>
<reference evidence="2 3" key="1">
    <citation type="submission" date="2016-03" db="EMBL/GenBank/DDBJ databases">
        <title>Complete genome sequence of a soil Actinobacterium, Nocardioides dokdonensis FR1436.</title>
        <authorList>
            <person name="Kwon S.-K."/>
            <person name="Kim K."/>
            <person name="Kim J.F."/>
        </authorList>
    </citation>
    <scope>NUCLEOTIDE SEQUENCE [LARGE SCALE GENOMIC DNA]</scope>
    <source>
        <strain evidence="2 3">FR1436</strain>
    </source>
</reference>
<dbReference type="EMBL" id="CP015079">
    <property type="protein sequence ID" value="ANH39187.1"/>
    <property type="molecule type" value="Genomic_DNA"/>
</dbReference>
<proteinExistence type="predicted"/>
<organism evidence="2 3">
    <name type="scientific">Nocardioides dokdonensis FR1436</name>
    <dbReference type="NCBI Taxonomy" id="1300347"/>
    <lineage>
        <taxon>Bacteria</taxon>
        <taxon>Bacillati</taxon>
        <taxon>Actinomycetota</taxon>
        <taxon>Actinomycetes</taxon>
        <taxon>Propionibacteriales</taxon>
        <taxon>Nocardioidaceae</taxon>
        <taxon>Nocardioides</taxon>
    </lineage>
</organism>
<evidence type="ECO:0000256" key="1">
    <source>
        <dbReference type="SAM" id="MobiDB-lite"/>
    </source>
</evidence>
<dbReference type="PATRIC" id="fig|1300347.3.peg.2768"/>
<feature type="region of interest" description="Disordered" evidence="1">
    <location>
        <begin position="366"/>
        <end position="391"/>
    </location>
</feature>
<protein>
    <submittedName>
        <fullName evidence="2">Uncharacterized protein</fullName>
    </submittedName>
</protein>
<gene>
    <name evidence="2" type="ORF">I601_2771</name>
</gene>
<evidence type="ECO:0000313" key="3">
    <source>
        <dbReference type="Proteomes" id="UP000077868"/>
    </source>
</evidence>